<evidence type="ECO:0000313" key="2">
    <source>
        <dbReference type="EMBL" id="AET59777.1"/>
    </source>
</evidence>
<accession>G7W4D9</accession>
<reference key="2">
    <citation type="submission" date="2011-11" db="EMBL/GenBank/DDBJ databases">
        <authorList>
            <person name="Shin S.H."/>
            <person name="Kim S."/>
            <person name="Kim J.Y."/>
        </authorList>
    </citation>
    <scope>NUCLEOTIDE SEQUENCE</scope>
    <source>
        <strain>HPL-003</strain>
    </source>
</reference>
<gene>
    <name evidence="2" type="ordered locus">HPL003_15130</name>
</gene>
<protein>
    <submittedName>
        <fullName evidence="2">Uncharacterized protein</fullName>
    </submittedName>
</protein>
<reference evidence="2 3" key="3">
    <citation type="journal article" date="2012" name="J. Bacteriol.">
        <title>Genome Sequence of Paenibacillus terrae HPL-003, a Xylanase-Producing Bacterium Isolated from Soil Found in Forest Residue.</title>
        <authorList>
            <person name="Shin S.H."/>
            <person name="Kim S."/>
            <person name="Kim J.Y."/>
            <person name="Song H.Y."/>
            <person name="Cho S.J."/>
            <person name="Kim D.R."/>
            <person name="Lee K.I."/>
            <person name="Lim H.K."/>
            <person name="Park N.J."/>
            <person name="Hwang I.T."/>
            <person name="Yang K.S."/>
        </authorList>
    </citation>
    <scope>NUCLEOTIDE SEQUENCE [LARGE SCALE GENOMIC DNA]</scope>
    <source>
        <strain evidence="2 3">HPL-003</strain>
    </source>
</reference>
<proteinExistence type="predicted"/>
<sequence length="320" mass="35202">MATPQINYSVIIQRILRLHSVLLPMKEGWATKNMMYTERGSTLSLSINRHLITTSYDTSNTVKSNETGLNNTGNITHKKSNDSLELSTEFMEYAGGMQTSLPTENYSHDYKYDQDKLTLTTDQQKTLLSELQSYLTSSSALSETDEPTSSNTKNPLASVTELLSNLDLSTVTDEEVSDLFDKVAETIQNNRPAPPPKDDSFQSEVDNSGLPPMMQAMGGIMPPFAWNIQETSNQEDNSTTSDKELTVDEKRSLLSDLQSILSSSLVSGSTSSEEDQATDLLSALKNAWGNTDKSNATDEEISALFDKIAKVFEQSVSSSS</sequence>
<reference evidence="3" key="1">
    <citation type="submission" date="2011-11" db="EMBL/GenBank/DDBJ databases">
        <title>Complete sequence of Paenibacillus terrae HPL-003.</title>
        <authorList>
            <person name="Shin S.H."/>
            <person name="Kim S."/>
            <person name="Kim J.Y."/>
        </authorList>
    </citation>
    <scope>NUCLEOTIDE SEQUENCE [LARGE SCALE GENOMIC DNA]</scope>
    <source>
        <strain evidence="3">HPL-003</strain>
    </source>
</reference>
<dbReference type="RefSeq" id="WP_014280498.1">
    <property type="nucleotide sequence ID" value="NC_016641.1"/>
</dbReference>
<dbReference type="STRING" id="985665.HPL003_15130"/>
<name>G7W4D9_PAETH</name>
<feature type="region of interest" description="Disordered" evidence="1">
    <location>
        <begin position="187"/>
        <end position="208"/>
    </location>
</feature>
<dbReference type="Proteomes" id="UP000005876">
    <property type="component" value="Chromosome"/>
</dbReference>
<dbReference type="AlphaFoldDB" id="G7W4D9"/>
<evidence type="ECO:0000313" key="3">
    <source>
        <dbReference type="Proteomes" id="UP000005876"/>
    </source>
</evidence>
<dbReference type="EMBL" id="CP003107">
    <property type="protein sequence ID" value="AET59777.1"/>
    <property type="molecule type" value="Genomic_DNA"/>
</dbReference>
<evidence type="ECO:0000256" key="1">
    <source>
        <dbReference type="SAM" id="MobiDB-lite"/>
    </source>
</evidence>
<dbReference type="KEGG" id="pta:HPL003_15130"/>
<dbReference type="HOGENOM" id="CLU_086966_0_0_9"/>
<dbReference type="eggNOG" id="ENOG502ZT98">
    <property type="taxonomic scope" value="Bacteria"/>
</dbReference>
<organism evidence="2 3">
    <name type="scientific">Paenibacillus terrae (strain HPL-003)</name>
    <dbReference type="NCBI Taxonomy" id="985665"/>
    <lineage>
        <taxon>Bacteria</taxon>
        <taxon>Bacillati</taxon>
        <taxon>Bacillota</taxon>
        <taxon>Bacilli</taxon>
        <taxon>Bacillales</taxon>
        <taxon>Paenibacillaceae</taxon>
        <taxon>Paenibacillus</taxon>
    </lineage>
</organism>